<evidence type="ECO:0000256" key="6">
    <source>
        <dbReference type="ARBA" id="ARBA00023122"/>
    </source>
</evidence>
<evidence type="ECO:0000259" key="9">
    <source>
        <dbReference type="PROSITE" id="PS51371"/>
    </source>
</evidence>
<dbReference type="PANTHER" id="PTHR43099">
    <property type="entry name" value="UPF0053 PROTEIN YRKA"/>
    <property type="match status" value="1"/>
</dbReference>
<keyword evidence="5 8" id="KW-1133">Transmembrane helix</keyword>
<dbReference type="PANTHER" id="PTHR43099:SF6">
    <property type="entry name" value="UPF0053 PROTEIN RV1842C"/>
    <property type="match status" value="1"/>
</dbReference>
<dbReference type="CDD" id="cd04590">
    <property type="entry name" value="CBS_pair_CorC_HlyC_assoc"/>
    <property type="match status" value="1"/>
</dbReference>
<comment type="subcellular location">
    <subcellularLocation>
        <location evidence="1">Cell membrane</location>
        <topology evidence="1">Multi-pass membrane protein</topology>
    </subcellularLocation>
</comment>
<evidence type="ECO:0000256" key="5">
    <source>
        <dbReference type="ARBA" id="ARBA00022989"/>
    </source>
</evidence>
<dbReference type="SMART" id="SM01091">
    <property type="entry name" value="CorC_HlyC"/>
    <property type="match status" value="1"/>
</dbReference>
<keyword evidence="7 8" id="KW-0472">Membrane</keyword>
<evidence type="ECO:0000256" key="8">
    <source>
        <dbReference type="SAM" id="Phobius"/>
    </source>
</evidence>
<dbReference type="PROSITE" id="PS51371">
    <property type="entry name" value="CBS"/>
    <property type="match status" value="2"/>
</dbReference>
<dbReference type="InterPro" id="IPR005170">
    <property type="entry name" value="Transptr-assoc_dom"/>
</dbReference>
<keyword evidence="6" id="KW-0129">CBS domain</keyword>
<keyword evidence="4" id="KW-0677">Repeat</keyword>
<feature type="transmembrane region" description="Helical" evidence="8">
    <location>
        <begin position="63"/>
        <end position="82"/>
    </location>
</feature>
<keyword evidence="2" id="KW-1003">Cell membrane</keyword>
<evidence type="ECO:0000313" key="11">
    <source>
        <dbReference type="EMBL" id="CAB4607244.1"/>
    </source>
</evidence>
<dbReference type="SUPFAM" id="SSF56176">
    <property type="entry name" value="FAD-binding/transporter-associated domain-like"/>
    <property type="match status" value="1"/>
</dbReference>
<dbReference type="PROSITE" id="PS51846">
    <property type="entry name" value="CNNM"/>
    <property type="match status" value="1"/>
</dbReference>
<dbReference type="InterPro" id="IPR000644">
    <property type="entry name" value="CBS_dom"/>
</dbReference>
<protein>
    <submittedName>
        <fullName evidence="11">Unannotated protein</fullName>
    </submittedName>
</protein>
<dbReference type="AlphaFoldDB" id="A0A6J6H7I9"/>
<reference evidence="11" key="1">
    <citation type="submission" date="2020-05" db="EMBL/GenBank/DDBJ databases">
        <authorList>
            <person name="Chiriac C."/>
            <person name="Salcher M."/>
            <person name="Ghai R."/>
            <person name="Kavagutti S V."/>
        </authorList>
    </citation>
    <scope>NUCLEOTIDE SEQUENCE</scope>
</reference>
<dbReference type="Pfam" id="PF00571">
    <property type="entry name" value="CBS"/>
    <property type="match status" value="2"/>
</dbReference>
<dbReference type="InterPro" id="IPR002550">
    <property type="entry name" value="CNNM"/>
</dbReference>
<dbReference type="Pfam" id="PF03471">
    <property type="entry name" value="CorC_HlyC"/>
    <property type="match status" value="1"/>
</dbReference>
<feature type="domain" description="CBS" evidence="9">
    <location>
        <begin position="286"/>
        <end position="343"/>
    </location>
</feature>
<evidence type="ECO:0000256" key="4">
    <source>
        <dbReference type="ARBA" id="ARBA00022737"/>
    </source>
</evidence>
<evidence type="ECO:0000259" key="10">
    <source>
        <dbReference type="PROSITE" id="PS51846"/>
    </source>
</evidence>
<gene>
    <name evidence="11" type="ORF">UFOPK1843_00588</name>
</gene>
<name>A0A6J6H7I9_9ZZZZ</name>
<keyword evidence="3 8" id="KW-0812">Transmembrane</keyword>
<dbReference type="InterPro" id="IPR036318">
    <property type="entry name" value="FAD-bd_PCMH-like_sf"/>
</dbReference>
<dbReference type="Pfam" id="PF01595">
    <property type="entry name" value="CNNM"/>
    <property type="match status" value="1"/>
</dbReference>
<dbReference type="SMART" id="SM00116">
    <property type="entry name" value="CBS"/>
    <property type="match status" value="2"/>
</dbReference>
<feature type="domain" description="CNNM transmembrane" evidence="10">
    <location>
        <begin position="1"/>
        <end position="202"/>
    </location>
</feature>
<organism evidence="11">
    <name type="scientific">freshwater metagenome</name>
    <dbReference type="NCBI Taxonomy" id="449393"/>
    <lineage>
        <taxon>unclassified sequences</taxon>
        <taxon>metagenomes</taxon>
        <taxon>ecological metagenomes</taxon>
    </lineage>
</organism>
<accession>A0A6J6H7I9</accession>
<evidence type="ECO:0000256" key="2">
    <source>
        <dbReference type="ARBA" id="ARBA00022475"/>
    </source>
</evidence>
<proteinExistence type="predicted"/>
<evidence type="ECO:0000256" key="3">
    <source>
        <dbReference type="ARBA" id="ARBA00022692"/>
    </source>
</evidence>
<dbReference type="Gene3D" id="3.10.580.10">
    <property type="entry name" value="CBS-domain"/>
    <property type="match status" value="1"/>
</dbReference>
<dbReference type="InterPro" id="IPR051676">
    <property type="entry name" value="UPF0053_domain"/>
</dbReference>
<evidence type="ECO:0000256" key="1">
    <source>
        <dbReference type="ARBA" id="ARBA00004651"/>
    </source>
</evidence>
<dbReference type="GO" id="GO:0050660">
    <property type="term" value="F:flavin adenine dinucleotide binding"/>
    <property type="evidence" value="ECO:0007669"/>
    <property type="project" value="InterPro"/>
</dbReference>
<sequence length="436" mass="46974">MNDWLMLGLGVLLTLGTGLFVASEFSMINLERNELESRASRGEKNLGPTIRALRKTSTHLSGAQLGITLTTMLTGFLAEPALSSMLSPTLLGFGFSENVREGIALTLGMIIATLFSTLIGELVPKKLALTLPLATNKFVVGFQLVFTWSTGWMLVALNSVGNAIVRMFGIEPKEELSSSRTAEELASLVRRSAMMGALDAQTATLLTKTLALSQLTAADVMTPRPRMFTVDREQTVADVVALTNKSGHSRFPVIDGDSDSVVGVAHVKQAAAVPREKRDEVPVGAILVDAVRVPETMGLEALMVELRAKGLQLAIVIDEYGGTAGLVTLEDLVEELVGELADEHDRANVGIIRGVNESIIFPGMTRPDELAEMAIKVPDDGGYETVGGFIMSEVGRIPVRGDEVKIDNGVLRVERMDGRRVDRVRFTPDELEASDD</sequence>
<dbReference type="SUPFAM" id="SSF54631">
    <property type="entry name" value="CBS-domain pair"/>
    <property type="match status" value="1"/>
</dbReference>
<dbReference type="InterPro" id="IPR046342">
    <property type="entry name" value="CBS_dom_sf"/>
</dbReference>
<feature type="transmembrane region" description="Helical" evidence="8">
    <location>
        <begin position="140"/>
        <end position="165"/>
    </location>
</feature>
<dbReference type="InterPro" id="IPR044751">
    <property type="entry name" value="Ion_transp-like_CBS"/>
</dbReference>
<dbReference type="FunFam" id="3.10.580.10:FF:000002">
    <property type="entry name" value="Magnesium/cobalt efflux protein CorC"/>
    <property type="match status" value="1"/>
</dbReference>
<evidence type="ECO:0000256" key="7">
    <source>
        <dbReference type="ARBA" id="ARBA00023136"/>
    </source>
</evidence>
<feature type="domain" description="CBS" evidence="9">
    <location>
        <begin position="221"/>
        <end position="280"/>
    </location>
</feature>
<dbReference type="GO" id="GO:0005886">
    <property type="term" value="C:plasma membrane"/>
    <property type="evidence" value="ECO:0007669"/>
    <property type="project" value="UniProtKB-SubCell"/>
</dbReference>
<feature type="transmembrane region" description="Helical" evidence="8">
    <location>
        <begin position="102"/>
        <end position="120"/>
    </location>
</feature>
<dbReference type="EMBL" id="CAEZUR010000037">
    <property type="protein sequence ID" value="CAB4607244.1"/>
    <property type="molecule type" value="Genomic_DNA"/>
</dbReference>
<dbReference type="Gene3D" id="3.30.465.10">
    <property type="match status" value="1"/>
</dbReference>
<dbReference type="InterPro" id="IPR016169">
    <property type="entry name" value="FAD-bd_PCMH_sub2"/>
</dbReference>